<accession>A0ACC1Q5D4</accession>
<gene>
    <name evidence="1" type="ORF">NUW54_g2258</name>
</gene>
<protein>
    <submittedName>
        <fullName evidence="1">Uncharacterized protein</fullName>
    </submittedName>
</protein>
<organism evidence="1 2">
    <name type="scientific">Trametes sanguinea</name>
    <dbReference type="NCBI Taxonomy" id="158606"/>
    <lineage>
        <taxon>Eukaryota</taxon>
        <taxon>Fungi</taxon>
        <taxon>Dikarya</taxon>
        <taxon>Basidiomycota</taxon>
        <taxon>Agaricomycotina</taxon>
        <taxon>Agaricomycetes</taxon>
        <taxon>Polyporales</taxon>
        <taxon>Polyporaceae</taxon>
        <taxon>Trametes</taxon>
    </lineage>
</organism>
<dbReference type="EMBL" id="JANSHE010000415">
    <property type="protein sequence ID" value="KAJ3011188.1"/>
    <property type="molecule type" value="Genomic_DNA"/>
</dbReference>
<reference evidence="1" key="1">
    <citation type="submission" date="2022-08" db="EMBL/GenBank/DDBJ databases">
        <title>Genome Sequence of Pycnoporus sanguineus.</title>
        <authorList>
            <person name="Buettner E."/>
        </authorList>
    </citation>
    <scope>NUCLEOTIDE SEQUENCE</scope>
    <source>
        <strain evidence="1">CG-C14</strain>
    </source>
</reference>
<proteinExistence type="predicted"/>
<name>A0ACC1Q5D4_9APHY</name>
<keyword evidence="2" id="KW-1185">Reference proteome</keyword>
<evidence type="ECO:0000313" key="1">
    <source>
        <dbReference type="EMBL" id="KAJ3011188.1"/>
    </source>
</evidence>
<evidence type="ECO:0000313" key="2">
    <source>
        <dbReference type="Proteomes" id="UP001144978"/>
    </source>
</evidence>
<comment type="caution">
    <text evidence="1">The sequence shown here is derived from an EMBL/GenBank/DDBJ whole genome shotgun (WGS) entry which is preliminary data.</text>
</comment>
<sequence>MTIHSIQPGHGRIVVQNDGYSNHFTELSSSYPLKLVSAGTPPRNVSMVYALPYGGGLAGGDHVETTVEVHDGARLAMFSQGSTKVLKARPGCPRRSAPSRTDPDPFGAASQKLDVHVSSGSAFFLLTDPVTCFRDARYHQTQTVHLAHGSSAVLVDWMTSGRKATGEEWAFSQYYSRLDVLVDGRRVAGDTTLLEGRHIRCTAQEVEEGPRDRKGTPPQSLRGRMAPYSCYATVILYGALVQETCRRLSAEQHHILNPKCTQDYSPPLRLTWTLEPIANGQGCVVQVAAEETEDVRVWLRQALSGLEGVLGVDVYRQAFR</sequence>
<dbReference type="Proteomes" id="UP001144978">
    <property type="component" value="Unassembled WGS sequence"/>
</dbReference>